<dbReference type="InterPro" id="IPR012902">
    <property type="entry name" value="N_methyl_site"/>
</dbReference>
<dbReference type="Gene3D" id="3.30.700.10">
    <property type="entry name" value="Glycoprotein, Type 4 Pilin"/>
    <property type="match status" value="1"/>
</dbReference>
<dbReference type="Pfam" id="PF07963">
    <property type="entry name" value="N_methyl"/>
    <property type="match status" value="1"/>
</dbReference>
<dbReference type="Proteomes" id="UP001156690">
    <property type="component" value="Unassembled WGS sequence"/>
</dbReference>
<dbReference type="AlphaFoldDB" id="A0AAV5NRL5"/>
<feature type="transmembrane region" description="Helical" evidence="1">
    <location>
        <begin position="6"/>
        <end position="31"/>
    </location>
</feature>
<evidence type="ECO:0008006" key="4">
    <source>
        <dbReference type="Google" id="ProtNLM"/>
    </source>
</evidence>
<organism evidence="2 3">
    <name type="scientific">Vibrio penaeicida</name>
    <dbReference type="NCBI Taxonomy" id="104609"/>
    <lineage>
        <taxon>Bacteria</taxon>
        <taxon>Pseudomonadati</taxon>
        <taxon>Pseudomonadota</taxon>
        <taxon>Gammaproteobacteria</taxon>
        <taxon>Vibrionales</taxon>
        <taxon>Vibrionaceae</taxon>
        <taxon>Vibrio</taxon>
    </lineage>
</organism>
<dbReference type="RefSeq" id="WP_185829850.1">
    <property type="nucleotide sequence ID" value="NZ_AP025145.1"/>
</dbReference>
<dbReference type="PIRSF" id="PIRSF024622">
    <property type="entry name" value="Tfp_FimT"/>
    <property type="match status" value="1"/>
</dbReference>
<evidence type="ECO:0000313" key="3">
    <source>
        <dbReference type="Proteomes" id="UP001156690"/>
    </source>
</evidence>
<comment type="caution">
    <text evidence="2">The sequence shown here is derived from an EMBL/GenBank/DDBJ whole genome shotgun (WGS) entry which is preliminary data.</text>
</comment>
<name>A0AAV5NRL5_9VIBR</name>
<dbReference type="EMBL" id="BSNX01000022">
    <property type="protein sequence ID" value="GLQ72897.1"/>
    <property type="molecule type" value="Genomic_DNA"/>
</dbReference>
<keyword evidence="1" id="KW-0472">Membrane</keyword>
<accession>A0AAV5NRL5</accession>
<evidence type="ECO:0000256" key="1">
    <source>
        <dbReference type="SAM" id="Phobius"/>
    </source>
</evidence>
<dbReference type="InterPro" id="IPR045584">
    <property type="entry name" value="Pilin-like"/>
</dbReference>
<dbReference type="NCBIfam" id="TIGR02532">
    <property type="entry name" value="IV_pilin_GFxxxE"/>
    <property type="match status" value="1"/>
</dbReference>
<keyword evidence="3" id="KW-1185">Reference proteome</keyword>
<evidence type="ECO:0000313" key="2">
    <source>
        <dbReference type="EMBL" id="GLQ72897.1"/>
    </source>
</evidence>
<reference evidence="3" key="1">
    <citation type="journal article" date="2019" name="Int. J. Syst. Evol. Microbiol.">
        <title>The Global Catalogue of Microorganisms (GCM) 10K type strain sequencing project: providing services to taxonomists for standard genome sequencing and annotation.</title>
        <authorList>
            <consortium name="The Broad Institute Genomics Platform"/>
            <consortium name="The Broad Institute Genome Sequencing Center for Infectious Disease"/>
            <person name="Wu L."/>
            <person name="Ma J."/>
        </authorList>
    </citation>
    <scope>NUCLEOTIDE SEQUENCE [LARGE SCALE GENOMIC DNA]</scope>
    <source>
        <strain evidence="3">NBRC 15640</strain>
    </source>
</reference>
<dbReference type="SUPFAM" id="SSF54523">
    <property type="entry name" value="Pili subunits"/>
    <property type="match status" value="1"/>
</dbReference>
<dbReference type="PROSITE" id="PS00409">
    <property type="entry name" value="PROKAR_NTER_METHYL"/>
    <property type="match status" value="1"/>
</dbReference>
<keyword evidence="1" id="KW-1133">Transmembrane helix</keyword>
<dbReference type="InterPro" id="IPR016824">
    <property type="entry name" value="Tfp-pilus_assembly_FimT"/>
</dbReference>
<keyword evidence="1" id="KW-0812">Transmembrane</keyword>
<protein>
    <recommendedName>
        <fullName evidence="4">Prepilin-type N-terminal cleavage/methylation domain-containing protein</fullName>
    </recommendedName>
</protein>
<sequence>MSGFTLIELIITLAVMAILMSAFAPSFSSIIESNRETKIQSELGDIFNMSRNDAVTQNKLMYLHFVGLPQNSEVTQDWCVLLTTSSTTPVCDASAVFSIRSDSHPKITIERTYPETYIKFSAVNGKPTLSNFDIEGRQSVIKFYANSADVVEFKGTFWGRAEFM</sequence>
<gene>
    <name evidence="2" type="ORF">GCM10007932_22570</name>
</gene>
<proteinExistence type="predicted"/>